<evidence type="ECO:0000259" key="8">
    <source>
        <dbReference type="PROSITE" id="PS50111"/>
    </source>
</evidence>
<keyword evidence="6" id="KW-1133">Transmembrane helix</keyword>
<dbReference type="SMART" id="SM00283">
    <property type="entry name" value="MA"/>
    <property type="match status" value="1"/>
</dbReference>
<proteinExistence type="inferred from homology"/>
<accession>A0A7W9CUS3</accession>
<evidence type="ECO:0000256" key="6">
    <source>
        <dbReference type="SAM" id="Phobius"/>
    </source>
</evidence>
<evidence type="ECO:0000259" key="9">
    <source>
        <dbReference type="PROSITE" id="PS50192"/>
    </source>
</evidence>
<evidence type="ECO:0000259" key="10">
    <source>
        <dbReference type="PROSITE" id="PS50885"/>
    </source>
</evidence>
<dbReference type="InterPro" id="IPR003660">
    <property type="entry name" value="HAMP_dom"/>
</dbReference>
<dbReference type="PROSITE" id="PS50111">
    <property type="entry name" value="CHEMOTAXIS_TRANSDUC_2"/>
    <property type="match status" value="1"/>
</dbReference>
<feature type="signal peptide" evidence="7">
    <location>
        <begin position="1"/>
        <end position="21"/>
    </location>
</feature>
<keyword evidence="2" id="KW-1003">Cell membrane</keyword>
<dbReference type="PANTHER" id="PTHR32089">
    <property type="entry name" value="METHYL-ACCEPTING CHEMOTAXIS PROTEIN MCPB"/>
    <property type="match status" value="1"/>
</dbReference>
<keyword evidence="3 5" id="KW-0807">Transducer</keyword>
<evidence type="ECO:0000256" key="1">
    <source>
        <dbReference type="ARBA" id="ARBA00004429"/>
    </source>
</evidence>
<organism evidence="11 12">
    <name type="scientific">Prosthecomicrobium pneumaticum</name>
    <dbReference type="NCBI Taxonomy" id="81895"/>
    <lineage>
        <taxon>Bacteria</taxon>
        <taxon>Pseudomonadati</taxon>
        <taxon>Pseudomonadota</taxon>
        <taxon>Alphaproteobacteria</taxon>
        <taxon>Hyphomicrobiales</taxon>
        <taxon>Kaistiaceae</taxon>
        <taxon>Prosthecomicrobium</taxon>
    </lineage>
</organism>
<evidence type="ECO:0000256" key="4">
    <source>
        <dbReference type="ARBA" id="ARBA00029447"/>
    </source>
</evidence>
<keyword evidence="12" id="KW-1185">Reference proteome</keyword>
<gene>
    <name evidence="11" type="ORF">GGQ63_001355</name>
</gene>
<sequence length="557" mass="57756">MAGVGRKLGSVLVLVATSAVAASGIAIYASERFAGELSLSATTNTALRQHMVGDMMHDALRGDVYEALIDSGDGQAAAAAVRAATDEHAATFRETVARNKALPLSPEARAMLDGLDQPLADYIDQAQRIVALAFEDGAAARAQLAQFDQRFSVLEDAMEKAGDAIERSVTEAAAQGARFAQQAISVAVLLLAAALLIAAIGLFITNRAVVRPLVRLQRTTQRLAEGDLDVAVTGHDRRDEIGRMAAALSVFRENGLEVRRLAAERREAEARAAAERREAFGALADRFERNVRGVVTAVETAAVRLKENAKVMDETARDASSRSAAIVTASGSTSDNVGLVAAAAEELSSSIDEIGAKVSDAAVIAAEAASQASTTRQIAGGLATTAGRIGEVVDLINRIAEQTNLLALNATIEAARAGDAGRGFAVVASEVKTLANQTAKSTEDISQQVASVQQSTRAVVDAIGGVTRTIDRVNEISAAIAASVEEQTAATGEIARNVDQAAIGTRAVSTTITGLSAAAERTGSAAASIVDSAEDLAHQAETLRSQLDHFVAEIRAA</sequence>
<keyword evidence="7" id="KW-0732">Signal</keyword>
<name>A0A7W9CUS3_9HYPH</name>
<keyword evidence="6" id="KW-0472">Membrane</keyword>
<comment type="subcellular location">
    <subcellularLocation>
        <location evidence="1">Cell inner membrane</location>
        <topology evidence="1">Multi-pass membrane protein</topology>
    </subcellularLocation>
</comment>
<comment type="similarity">
    <text evidence="4">Belongs to the methyl-accepting chemotaxis (MCP) protein family.</text>
</comment>
<dbReference type="SMART" id="SM00304">
    <property type="entry name" value="HAMP"/>
    <property type="match status" value="1"/>
</dbReference>
<dbReference type="GO" id="GO:0007165">
    <property type="term" value="P:signal transduction"/>
    <property type="evidence" value="ECO:0007669"/>
    <property type="project" value="UniProtKB-KW"/>
</dbReference>
<reference evidence="11 12" key="1">
    <citation type="submission" date="2020-08" db="EMBL/GenBank/DDBJ databases">
        <title>Genomic Encyclopedia of Type Strains, Phase IV (KMG-IV): sequencing the most valuable type-strain genomes for metagenomic binning, comparative biology and taxonomic classification.</title>
        <authorList>
            <person name="Goeker M."/>
        </authorList>
    </citation>
    <scope>NUCLEOTIDE SEQUENCE [LARGE SCALE GENOMIC DNA]</scope>
    <source>
        <strain evidence="11 12">DSM 16268</strain>
    </source>
</reference>
<dbReference type="GO" id="GO:0005886">
    <property type="term" value="C:plasma membrane"/>
    <property type="evidence" value="ECO:0007669"/>
    <property type="project" value="UniProtKB-SubCell"/>
</dbReference>
<comment type="caution">
    <text evidence="11">The sequence shown here is derived from an EMBL/GenBank/DDBJ whole genome shotgun (WGS) entry which is preliminary data.</text>
</comment>
<dbReference type="InterPro" id="IPR000727">
    <property type="entry name" value="T_SNARE_dom"/>
</dbReference>
<dbReference type="Proteomes" id="UP000523821">
    <property type="component" value="Unassembled WGS sequence"/>
</dbReference>
<dbReference type="Pfam" id="PF00015">
    <property type="entry name" value="MCPsignal"/>
    <property type="match status" value="1"/>
</dbReference>
<feature type="domain" description="HAMP" evidence="10">
    <location>
        <begin position="207"/>
        <end position="260"/>
    </location>
</feature>
<dbReference type="AlphaFoldDB" id="A0A7W9CUS3"/>
<feature type="transmembrane region" description="Helical" evidence="6">
    <location>
        <begin position="183"/>
        <end position="205"/>
    </location>
</feature>
<dbReference type="RefSeq" id="WP_183853829.1">
    <property type="nucleotide sequence ID" value="NZ_JACHOO010000002.1"/>
</dbReference>
<evidence type="ECO:0000313" key="11">
    <source>
        <dbReference type="EMBL" id="MBB5752303.1"/>
    </source>
</evidence>
<keyword evidence="2" id="KW-0997">Cell inner membrane</keyword>
<protein>
    <submittedName>
        <fullName evidence="11">Methyl-accepting chemotaxis protein</fullName>
    </submittedName>
</protein>
<dbReference type="PROSITE" id="PS50192">
    <property type="entry name" value="T_SNARE"/>
    <property type="match status" value="1"/>
</dbReference>
<dbReference type="Gene3D" id="1.10.287.950">
    <property type="entry name" value="Methyl-accepting chemotaxis protein"/>
    <property type="match status" value="1"/>
</dbReference>
<dbReference type="SUPFAM" id="SSF58104">
    <property type="entry name" value="Methyl-accepting chemotaxis protein (MCP) signaling domain"/>
    <property type="match status" value="1"/>
</dbReference>
<keyword evidence="6" id="KW-0812">Transmembrane</keyword>
<dbReference type="Gene3D" id="6.10.340.10">
    <property type="match status" value="1"/>
</dbReference>
<evidence type="ECO:0000256" key="2">
    <source>
        <dbReference type="ARBA" id="ARBA00022519"/>
    </source>
</evidence>
<feature type="domain" description="T-SNARE coiled-coil homology" evidence="9">
    <location>
        <begin position="453"/>
        <end position="515"/>
    </location>
</feature>
<dbReference type="InterPro" id="IPR004089">
    <property type="entry name" value="MCPsignal_dom"/>
</dbReference>
<dbReference type="Pfam" id="PF00672">
    <property type="entry name" value="HAMP"/>
    <property type="match status" value="1"/>
</dbReference>
<dbReference type="PANTHER" id="PTHR32089:SF112">
    <property type="entry name" value="LYSOZYME-LIKE PROTEIN-RELATED"/>
    <property type="match status" value="1"/>
</dbReference>
<evidence type="ECO:0000256" key="3">
    <source>
        <dbReference type="ARBA" id="ARBA00023224"/>
    </source>
</evidence>
<feature type="domain" description="Methyl-accepting transducer" evidence="8">
    <location>
        <begin position="301"/>
        <end position="537"/>
    </location>
</feature>
<dbReference type="CDD" id="cd06225">
    <property type="entry name" value="HAMP"/>
    <property type="match status" value="1"/>
</dbReference>
<feature type="chain" id="PRO_5031062662" evidence="7">
    <location>
        <begin position="22"/>
        <end position="557"/>
    </location>
</feature>
<evidence type="ECO:0000256" key="5">
    <source>
        <dbReference type="PROSITE-ProRule" id="PRU00284"/>
    </source>
</evidence>
<dbReference type="PROSITE" id="PS50885">
    <property type="entry name" value="HAMP"/>
    <property type="match status" value="1"/>
</dbReference>
<dbReference type="EMBL" id="JACHOO010000002">
    <property type="protein sequence ID" value="MBB5752303.1"/>
    <property type="molecule type" value="Genomic_DNA"/>
</dbReference>
<evidence type="ECO:0000256" key="7">
    <source>
        <dbReference type="SAM" id="SignalP"/>
    </source>
</evidence>
<evidence type="ECO:0000313" key="12">
    <source>
        <dbReference type="Proteomes" id="UP000523821"/>
    </source>
</evidence>